<evidence type="ECO:0000313" key="1">
    <source>
        <dbReference type="Proteomes" id="UP000095282"/>
    </source>
</evidence>
<dbReference type="AlphaFoldDB" id="A0A1I7T9A5"/>
<accession>A0A1I7T9A5</accession>
<dbReference type="Proteomes" id="UP000095282">
    <property type="component" value="Unplaced"/>
</dbReference>
<proteinExistence type="predicted"/>
<name>A0A1I7T9A5_9PELO</name>
<keyword evidence="1" id="KW-1185">Reference proteome</keyword>
<reference evidence="2" key="1">
    <citation type="submission" date="2016-11" db="UniProtKB">
        <authorList>
            <consortium name="WormBaseParasite"/>
        </authorList>
    </citation>
    <scope>IDENTIFICATION</scope>
</reference>
<sequence length="88" mass="9694">MIESTGYALKMNNSRPVLRAFLENDTSSACQFESRSVLKCLPVVAKPDPIKNVTPSAPIENKNEDSCFVVPLFKALCNPKTKVETLAH</sequence>
<protein>
    <submittedName>
        <fullName evidence="2">Uncharacterized protein</fullName>
    </submittedName>
</protein>
<dbReference type="WBParaSite" id="Csp11.Scaffold554.g3686.t1">
    <property type="protein sequence ID" value="Csp11.Scaffold554.g3686.t1"/>
    <property type="gene ID" value="Csp11.Scaffold554.g3686"/>
</dbReference>
<organism evidence="1 2">
    <name type="scientific">Caenorhabditis tropicalis</name>
    <dbReference type="NCBI Taxonomy" id="1561998"/>
    <lineage>
        <taxon>Eukaryota</taxon>
        <taxon>Metazoa</taxon>
        <taxon>Ecdysozoa</taxon>
        <taxon>Nematoda</taxon>
        <taxon>Chromadorea</taxon>
        <taxon>Rhabditida</taxon>
        <taxon>Rhabditina</taxon>
        <taxon>Rhabditomorpha</taxon>
        <taxon>Rhabditoidea</taxon>
        <taxon>Rhabditidae</taxon>
        <taxon>Peloderinae</taxon>
        <taxon>Caenorhabditis</taxon>
    </lineage>
</organism>
<evidence type="ECO:0000313" key="2">
    <source>
        <dbReference type="WBParaSite" id="Csp11.Scaffold554.g3686.t1"/>
    </source>
</evidence>
<dbReference type="eggNOG" id="ENOG502TGBZ">
    <property type="taxonomic scope" value="Eukaryota"/>
</dbReference>